<dbReference type="Pfam" id="PF04828">
    <property type="entry name" value="GFA"/>
    <property type="match status" value="2"/>
</dbReference>
<dbReference type="GO" id="GO:0016846">
    <property type="term" value="F:carbon-sulfur lyase activity"/>
    <property type="evidence" value="ECO:0007669"/>
    <property type="project" value="InterPro"/>
</dbReference>
<evidence type="ECO:0000256" key="3">
    <source>
        <dbReference type="ARBA" id="ARBA00022833"/>
    </source>
</evidence>
<keyword evidence="2" id="KW-0479">Metal-binding</keyword>
<evidence type="ECO:0000259" key="5">
    <source>
        <dbReference type="PROSITE" id="PS51891"/>
    </source>
</evidence>
<organism evidence="6 7">
    <name type="scientific">Achaetomium macrosporum</name>
    <dbReference type="NCBI Taxonomy" id="79813"/>
    <lineage>
        <taxon>Eukaryota</taxon>
        <taxon>Fungi</taxon>
        <taxon>Dikarya</taxon>
        <taxon>Ascomycota</taxon>
        <taxon>Pezizomycotina</taxon>
        <taxon>Sordariomycetes</taxon>
        <taxon>Sordariomycetidae</taxon>
        <taxon>Sordariales</taxon>
        <taxon>Chaetomiaceae</taxon>
        <taxon>Achaetomium</taxon>
    </lineage>
</organism>
<evidence type="ECO:0000256" key="1">
    <source>
        <dbReference type="ARBA" id="ARBA00005495"/>
    </source>
</evidence>
<gene>
    <name evidence="6" type="ORF">C8A03DRAFT_32441</name>
</gene>
<dbReference type="Proteomes" id="UP001303760">
    <property type="component" value="Unassembled WGS sequence"/>
</dbReference>
<evidence type="ECO:0000313" key="7">
    <source>
        <dbReference type="Proteomes" id="UP001303760"/>
    </source>
</evidence>
<reference evidence="6" key="1">
    <citation type="journal article" date="2023" name="Mol. Phylogenet. Evol.">
        <title>Genome-scale phylogeny and comparative genomics of the fungal order Sordariales.</title>
        <authorList>
            <person name="Hensen N."/>
            <person name="Bonometti L."/>
            <person name="Westerberg I."/>
            <person name="Brannstrom I.O."/>
            <person name="Guillou S."/>
            <person name="Cros-Aarteil S."/>
            <person name="Calhoun S."/>
            <person name="Haridas S."/>
            <person name="Kuo A."/>
            <person name="Mondo S."/>
            <person name="Pangilinan J."/>
            <person name="Riley R."/>
            <person name="LaButti K."/>
            <person name="Andreopoulos B."/>
            <person name="Lipzen A."/>
            <person name="Chen C."/>
            <person name="Yan M."/>
            <person name="Daum C."/>
            <person name="Ng V."/>
            <person name="Clum A."/>
            <person name="Steindorff A."/>
            <person name="Ohm R.A."/>
            <person name="Martin F."/>
            <person name="Silar P."/>
            <person name="Natvig D.O."/>
            <person name="Lalanne C."/>
            <person name="Gautier V."/>
            <person name="Ament-Velasquez S.L."/>
            <person name="Kruys A."/>
            <person name="Hutchinson M.I."/>
            <person name="Powell A.J."/>
            <person name="Barry K."/>
            <person name="Miller A.N."/>
            <person name="Grigoriev I.V."/>
            <person name="Debuchy R."/>
            <person name="Gladieux P."/>
            <person name="Hiltunen Thoren M."/>
            <person name="Johannesson H."/>
        </authorList>
    </citation>
    <scope>NUCLEOTIDE SEQUENCE</scope>
    <source>
        <strain evidence="6">CBS 532.94</strain>
    </source>
</reference>
<evidence type="ECO:0000256" key="4">
    <source>
        <dbReference type="ARBA" id="ARBA00023239"/>
    </source>
</evidence>
<keyword evidence="7" id="KW-1185">Reference proteome</keyword>
<keyword evidence="4" id="KW-0456">Lyase</keyword>
<feature type="domain" description="CENP-V/GFA" evidence="5">
    <location>
        <begin position="8"/>
        <end position="124"/>
    </location>
</feature>
<accession>A0AAN7CCK7</accession>
<dbReference type="EMBL" id="MU860062">
    <property type="protein sequence ID" value="KAK4239490.1"/>
    <property type="molecule type" value="Genomic_DNA"/>
</dbReference>
<reference evidence="6" key="2">
    <citation type="submission" date="2023-05" db="EMBL/GenBank/DDBJ databases">
        <authorList>
            <consortium name="Lawrence Berkeley National Laboratory"/>
            <person name="Steindorff A."/>
            <person name="Hensen N."/>
            <person name="Bonometti L."/>
            <person name="Westerberg I."/>
            <person name="Brannstrom I.O."/>
            <person name="Guillou S."/>
            <person name="Cros-Aarteil S."/>
            <person name="Calhoun S."/>
            <person name="Haridas S."/>
            <person name="Kuo A."/>
            <person name="Mondo S."/>
            <person name="Pangilinan J."/>
            <person name="Riley R."/>
            <person name="Labutti K."/>
            <person name="Andreopoulos B."/>
            <person name="Lipzen A."/>
            <person name="Chen C."/>
            <person name="Yanf M."/>
            <person name="Daum C."/>
            <person name="Ng V."/>
            <person name="Clum A."/>
            <person name="Ohm R."/>
            <person name="Martin F."/>
            <person name="Silar P."/>
            <person name="Natvig D."/>
            <person name="Lalanne C."/>
            <person name="Gautier V."/>
            <person name="Ament-Velasquez S.L."/>
            <person name="Kruys A."/>
            <person name="Hutchinson M.I."/>
            <person name="Powell A.J."/>
            <person name="Barry K."/>
            <person name="Miller A.N."/>
            <person name="Grigoriev I.V."/>
            <person name="Debuchy R."/>
            <person name="Gladieux P."/>
            <person name="Thoren M.H."/>
            <person name="Johannesson H."/>
        </authorList>
    </citation>
    <scope>NUCLEOTIDE SEQUENCE</scope>
    <source>
        <strain evidence="6">CBS 532.94</strain>
    </source>
</reference>
<keyword evidence="3" id="KW-0862">Zinc</keyword>
<protein>
    <submittedName>
        <fullName evidence="6">Mss4-like protein</fullName>
    </submittedName>
</protein>
<dbReference type="AlphaFoldDB" id="A0AAN7CCK7"/>
<dbReference type="InterPro" id="IPR006913">
    <property type="entry name" value="CENP-V/GFA"/>
</dbReference>
<dbReference type="Gene3D" id="3.90.1590.10">
    <property type="entry name" value="glutathione-dependent formaldehyde- activating enzyme (gfa)"/>
    <property type="match status" value="2"/>
</dbReference>
<comment type="caution">
    <text evidence="6">The sequence shown here is derived from an EMBL/GenBank/DDBJ whole genome shotgun (WGS) entry which is preliminary data.</text>
</comment>
<dbReference type="SUPFAM" id="SSF51316">
    <property type="entry name" value="Mss4-like"/>
    <property type="match status" value="2"/>
</dbReference>
<sequence length="389" mass="42541">MEASRKSVTISCHCGAARQTLAPRANHDVFSGVSFCHCETCRHMTGLLCVSYAPISSHPAPSVVGLESYSTSPASTRYFCSTCGCHVFRARQPSPSAPPEEWSWEVATGIIIYAPDSKLPEKWHHLHVNDTKDGGLALWLPNSPPISTPPTSPTSPSQYSNDILPASCECKSVSLQITPPSSDPLVNPDSPYPDLLLPYISTPSDVVSNPSHEKWYLRPGTLPLTTHETADGKSKSNATRVRYLAGTCACPSCRLTSGFEIQTWAFVPRRNILISSSPESEHQLLDFAQLPDGVSLRQYESSSGRMREFCARCGATVFWHDRFRPDLIDVSAGLFRAGAGARAESWLDWWGGRVSFSEEAGKGREGGAKVWGEGVIAELDGRFRARQQQ</sequence>
<evidence type="ECO:0000256" key="2">
    <source>
        <dbReference type="ARBA" id="ARBA00022723"/>
    </source>
</evidence>
<name>A0AAN7CCK7_9PEZI</name>
<dbReference type="PANTHER" id="PTHR33337">
    <property type="entry name" value="GFA DOMAIN-CONTAINING PROTEIN"/>
    <property type="match status" value="1"/>
</dbReference>
<dbReference type="PROSITE" id="PS51891">
    <property type="entry name" value="CENP_V_GFA"/>
    <property type="match status" value="1"/>
</dbReference>
<proteinExistence type="inferred from homology"/>
<comment type="similarity">
    <text evidence="1">Belongs to the Gfa family.</text>
</comment>
<dbReference type="InterPro" id="IPR011057">
    <property type="entry name" value="Mss4-like_sf"/>
</dbReference>
<dbReference type="PANTHER" id="PTHR33337:SF31">
    <property type="entry name" value="DUF636 DOMAIN PROTEIN (AFU_ORTHOLOGUE AFUA_2G12650)"/>
    <property type="match status" value="1"/>
</dbReference>
<evidence type="ECO:0000313" key="6">
    <source>
        <dbReference type="EMBL" id="KAK4239490.1"/>
    </source>
</evidence>
<dbReference type="GO" id="GO:0046872">
    <property type="term" value="F:metal ion binding"/>
    <property type="evidence" value="ECO:0007669"/>
    <property type="project" value="UniProtKB-KW"/>
</dbReference>